<dbReference type="EC" id="3.4.22.-" evidence="9"/>
<keyword evidence="7 8" id="KW-0472">Membrane</keyword>
<keyword evidence="6 8" id="KW-1133">Transmembrane helix</keyword>
<feature type="transmembrane region" description="Helical" evidence="8">
    <location>
        <begin position="65"/>
        <end position="87"/>
    </location>
</feature>
<accession>A0A3L7E4Y1</accession>
<organism evidence="9 10">
    <name type="scientific">Seongchinamella sediminis</name>
    <dbReference type="NCBI Taxonomy" id="2283635"/>
    <lineage>
        <taxon>Bacteria</taxon>
        <taxon>Pseudomonadati</taxon>
        <taxon>Pseudomonadota</taxon>
        <taxon>Gammaproteobacteria</taxon>
        <taxon>Cellvibrionales</taxon>
        <taxon>Halieaceae</taxon>
        <taxon>Seongchinamella</taxon>
    </lineage>
</organism>
<dbReference type="GO" id="GO:0006508">
    <property type="term" value="P:proteolysis"/>
    <property type="evidence" value="ECO:0007669"/>
    <property type="project" value="UniProtKB-KW"/>
</dbReference>
<feature type="transmembrane region" description="Helical" evidence="8">
    <location>
        <begin position="99"/>
        <end position="122"/>
    </location>
</feature>
<dbReference type="Proteomes" id="UP000265509">
    <property type="component" value="Unassembled WGS sequence"/>
</dbReference>
<dbReference type="InterPro" id="IPR026441">
    <property type="entry name" value="Exosort_XrtH"/>
</dbReference>
<evidence type="ECO:0000313" key="9">
    <source>
        <dbReference type="EMBL" id="RLQ23602.1"/>
    </source>
</evidence>
<reference evidence="9 10" key="1">
    <citation type="submission" date="2018-07" db="EMBL/GenBank/DDBJ databases">
        <title>Halioglobus sp. genome submission.</title>
        <authorList>
            <person name="Ye M.-Q."/>
            <person name="Du Z.-J."/>
        </authorList>
    </citation>
    <scope>NUCLEOTIDE SEQUENCE [LARGE SCALE GENOMIC DNA]</scope>
    <source>
        <strain evidence="9 10">U0301</strain>
    </source>
</reference>
<evidence type="ECO:0000256" key="1">
    <source>
        <dbReference type="ARBA" id="ARBA00004651"/>
    </source>
</evidence>
<sequence length="170" mass="18659">MKRFVITFLLVLVGLFSLEMLNPVQEHLVVPFTGLLAKISAALVAPFDDTVLAYGKVLQFSDTGFAVSIEAGCNGVEATIVLIAAVVAYPGSWKARCTVIGLGFLAVQALNILRIITLFYLGDWDLDIFTWVHLYLWPSLIMLDVLVVFVLYLRYLSRKEGEMSNAAAAG</sequence>
<dbReference type="RefSeq" id="WP_117951897.1">
    <property type="nucleotide sequence ID" value="NZ_QRAN01000001.1"/>
</dbReference>
<keyword evidence="2" id="KW-1003">Cell membrane</keyword>
<dbReference type="NCBIfam" id="TIGR04177">
    <property type="entry name" value="exosort_XrtH"/>
    <property type="match status" value="1"/>
</dbReference>
<protein>
    <submittedName>
        <fullName evidence="9">Exosortase H</fullName>
        <ecNumber evidence="9">3.4.22.-</ecNumber>
    </submittedName>
</protein>
<evidence type="ECO:0000256" key="3">
    <source>
        <dbReference type="ARBA" id="ARBA00022670"/>
    </source>
</evidence>
<feature type="transmembrane region" description="Helical" evidence="8">
    <location>
        <begin position="134"/>
        <end position="153"/>
    </location>
</feature>
<comment type="subcellular location">
    <subcellularLocation>
        <location evidence="1">Cell membrane</location>
        <topology evidence="1">Multi-pass membrane protein</topology>
    </subcellularLocation>
</comment>
<dbReference type="InterPro" id="IPR026392">
    <property type="entry name" value="Exo/Archaeosortase_dom"/>
</dbReference>
<evidence type="ECO:0000256" key="5">
    <source>
        <dbReference type="ARBA" id="ARBA00022801"/>
    </source>
</evidence>
<evidence type="ECO:0000256" key="8">
    <source>
        <dbReference type="SAM" id="Phobius"/>
    </source>
</evidence>
<keyword evidence="5 9" id="KW-0378">Hydrolase</keyword>
<evidence type="ECO:0000256" key="7">
    <source>
        <dbReference type="ARBA" id="ARBA00023136"/>
    </source>
</evidence>
<evidence type="ECO:0000256" key="4">
    <source>
        <dbReference type="ARBA" id="ARBA00022692"/>
    </source>
</evidence>
<keyword evidence="4 8" id="KW-0812">Transmembrane</keyword>
<dbReference type="AlphaFoldDB" id="A0A3L7E4Y1"/>
<dbReference type="GO" id="GO:0005886">
    <property type="term" value="C:plasma membrane"/>
    <property type="evidence" value="ECO:0007669"/>
    <property type="project" value="UniProtKB-SubCell"/>
</dbReference>
<dbReference type="EMBL" id="QRAN01000001">
    <property type="protein sequence ID" value="RLQ23602.1"/>
    <property type="molecule type" value="Genomic_DNA"/>
</dbReference>
<evidence type="ECO:0000256" key="6">
    <source>
        <dbReference type="ARBA" id="ARBA00022989"/>
    </source>
</evidence>
<gene>
    <name evidence="9" type="primary">xrtH</name>
    <name evidence="9" type="ORF">DWB85_00120</name>
</gene>
<proteinExistence type="predicted"/>
<evidence type="ECO:0000256" key="2">
    <source>
        <dbReference type="ARBA" id="ARBA00022475"/>
    </source>
</evidence>
<keyword evidence="3" id="KW-0645">Protease</keyword>
<keyword evidence="10" id="KW-1185">Reference proteome</keyword>
<dbReference type="GO" id="GO:0008233">
    <property type="term" value="F:peptidase activity"/>
    <property type="evidence" value="ECO:0007669"/>
    <property type="project" value="UniProtKB-KW"/>
</dbReference>
<evidence type="ECO:0000313" key="10">
    <source>
        <dbReference type="Proteomes" id="UP000265509"/>
    </source>
</evidence>
<comment type="caution">
    <text evidence="9">The sequence shown here is derived from an EMBL/GenBank/DDBJ whole genome shotgun (WGS) entry which is preliminary data.</text>
</comment>
<dbReference type="NCBIfam" id="TIGR04178">
    <property type="entry name" value="exo_archaeo"/>
    <property type="match status" value="1"/>
</dbReference>
<dbReference type="OrthoDB" id="5540917at2"/>
<name>A0A3L7E4Y1_9GAMM</name>